<dbReference type="SMART" id="SM00028">
    <property type="entry name" value="TPR"/>
    <property type="match status" value="5"/>
</dbReference>
<accession>A0A517P4G9</accession>
<proteinExistence type="predicted"/>
<dbReference type="AlphaFoldDB" id="A0A517P4G9"/>
<keyword evidence="5" id="KW-1185">Reference proteome</keyword>
<organism evidence="4 5">
    <name type="scientific">Alienimonas californiensis</name>
    <dbReference type="NCBI Taxonomy" id="2527989"/>
    <lineage>
        <taxon>Bacteria</taxon>
        <taxon>Pseudomonadati</taxon>
        <taxon>Planctomycetota</taxon>
        <taxon>Planctomycetia</taxon>
        <taxon>Planctomycetales</taxon>
        <taxon>Planctomycetaceae</taxon>
        <taxon>Alienimonas</taxon>
    </lineage>
</organism>
<dbReference type="OrthoDB" id="289590at2"/>
<dbReference type="PANTHER" id="PTHR44858">
    <property type="entry name" value="TETRATRICOPEPTIDE REPEAT PROTEIN 6"/>
    <property type="match status" value="1"/>
</dbReference>
<evidence type="ECO:0000256" key="1">
    <source>
        <dbReference type="ARBA" id="ARBA00022737"/>
    </source>
</evidence>
<evidence type="ECO:0000313" key="4">
    <source>
        <dbReference type="EMBL" id="QDT14269.1"/>
    </source>
</evidence>
<dbReference type="PANTHER" id="PTHR44858:SF1">
    <property type="entry name" value="UDP-N-ACETYLGLUCOSAMINE--PEPTIDE N-ACETYLGLUCOSAMINYLTRANSFERASE SPINDLY-RELATED"/>
    <property type="match status" value="1"/>
</dbReference>
<reference evidence="4 5" key="1">
    <citation type="submission" date="2019-02" db="EMBL/GenBank/DDBJ databases">
        <title>Deep-cultivation of Planctomycetes and their phenomic and genomic characterization uncovers novel biology.</title>
        <authorList>
            <person name="Wiegand S."/>
            <person name="Jogler M."/>
            <person name="Boedeker C."/>
            <person name="Pinto D."/>
            <person name="Vollmers J."/>
            <person name="Rivas-Marin E."/>
            <person name="Kohn T."/>
            <person name="Peeters S.H."/>
            <person name="Heuer A."/>
            <person name="Rast P."/>
            <person name="Oberbeckmann S."/>
            <person name="Bunk B."/>
            <person name="Jeske O."/>
            <person name="Meyerdierks A."/>
            <person name="Storesund J.E."/>
            <person name="Kallscheuer N."/>
            <person name="Luecker S."/>
            <person name="Lage O.M."/>
            <person name="Pohl T."/>
            <person name="Merkel B.J."/>
            <person name="Hornburger P."/>
            <person name="Mueller R.-W."/>
            <person name="Bruemmer F."/>
            <person name="Labrenz M."/>
            <person name="Spormann A.M."/>
            <person name="Op den Camp H."/>
            <person name="Overmann J."/>
            <person name="Amann R."/>
            <person name="Jetten M.S.M."/>
            <person name="Mascher T."/>
            <person name="Medema M.H."/>
            <person name="Devos D.P."/>
            <person name="Kaster A.-K."/>
            <person name="Ovreas L."/>
            <person name="Rohde M."/>
            <person name="Galperin M.Y."/>
            <person name="Jogler C."/>
        </authorList>
    </citation>
    <scope>NUCLEOTIDE SEQUENCE [LARGE SCALE GENOMIC DNA]</scope>
    <source>
        <strain evidence="4 5">CA12</strain>
    </source>
</reference>
<evidence type="ECO:0000256" key="3">
    <source>
        <dbReference type="SAM" id="SignalP"/>
    </source>
</evidence>
<evidence type="ECO:0000256" key="2">
    <source>
        <dbReference type="ARBA" id="ARBA00022803"/>
    </source>
</evidence>
<dbReference type="SUPFAM" id="SSF48452">
    <property type="entry name" value="TPR-like"/>
    <property type="match status" value="2"/>
</dbReference>
<dbReference type="KEGG" id="acaf:CA12_03400"/>
<dbReference type="Proteomes" id="UP000318741">
    <property type="component" value="Chromosome"/>
</dbReference>
<dbReference type="Gene3D" id="1.25.40.10">
    <property type="entry name" value="Tetratricopeptide repeat domain"/>
    <property type="match status" value="2"/>
</dbReference>
<feature type="chain" id="PRO_5022058865" evidence="3">
    <location>
        <begin position="22"/>
        <end position="306"/>
    </location>
</feature>
<feature type="signal peptide" evidence="3">
    <location>
        <begin position="1"/>
        <end position="21"/>
    </location>
</feature>
<dbReference type="EMBL" id="CP036265">
    <property type="protein sequence ID" value="QDT14269.1"/>
    <property type="molecule type" value="Genomic_DNA"/>
</dbReference>
<evidence type="ECO:0000313" key="5">
    <source>
        <dbReference type="Proteomes" id="UP000318741"/>
    </source>
</evidence>
<name>A0A517P4G9_9PLAN</name>
<sequence precursor="true">MPRAPLTLCCLWLSLPLGVCLAHDSPEHVIEDLTRLMERDGRSAPHLYRRACEYRLLGRLEQAAEDLHASIALDAAYFPAHLELGRVQLRENRLAPALETARRAERLVDSPAEEGRVQMLQSEILLASGQTEAALRACDAACRAAPGEVDWRLQHSRLLGQLERHDERLAMLESAIEANPSVVLTIERVEAQLDAGLGTQALEEIERELANSRWRSSWLIRRARVHRQLDEPAAARRDLRTAVAEIDRRLHPERPDAMLLLDRAHAHVLLGRMDAAAADLEHARTAGADPWRLRRLQAEMTAAQPQ</sequence>
<keyword evidence="3" id="KW-0732">Signal</keyword>
<protein>
    <submittedName>
        <fullName evidence="4">Tetratricopeptide repeat protein</fullName>
    </submittedName>
</protein>
<dbReference type="InterPro" id="IPR019734">
    <property type="entry name" value="TPR_rpt"/>
</dbReference>
<gene>
    <name evidence="4" type="ORF">CA12_03400</name>
</gene>
<keyword evidence="2" id="KW-0802">TPR repeat</keyword>
<dbReference type="InterPro" id="IPR050498">
    <property type="entry name" value="Ycf3"/>
</dbReference>
<keyword evidence="1" id="KW-0677">Repeat</keyword>
<dbReference type="InterPro" id="IPR011990">
    <property type="entry name" value="TPR-like_helical_dom_sf"/>
</dbReference>
<dbReference type="RefSeq" id="WP_145356967.1">
    <property type="nucleotide sequence ID" value="NZ_CP036265.1"/>
</dbReference>